<keyword evidence="5 6" id="KW-0472">Membrane</keyword>
<proteinExistence type="inferred from homology"/>
<feature type="transmembrane region" description="Helical" evidence="6">
    <location>
        <begin position="50"/>
        <end position="70"/>
    </location>
</feature>
<keyword evidence="3 6" id="KW-0812">Transmembrane</keyword>
<dbReference type="InterPro" id="IPR036259">
    <property type="entry name" value="MFS_trans_sf"/>
</dbReference>
<dbReference type="Proteomes" id="UP000504618">
    <property type="component" value="Unplaced"/>
</dbReference>
<dbReference type="InterPro" id="IPR051717">
    <property type="entry name" value="MFS_MFSD6"/>
</dbReference>
<evidence type="ECO:0000256" key="1">
    <source>
        <dbReference type="ARBA" id="ARBA00004141"/>
    </source>
</evidence>
<dbReference type="SUPFAM" id="SSF103473">
    <property type="entry name" value="MFS general substrate transporter"/>
    <property type="match status" value="1"/>
</dbReference>
<dbReference type="RefSeq" id="XP_024881513.1">
    <property type="nucleotide sequence ID" value="XM_025025745.1"/>
</dbReference>
<keyword evidence="4 6" id="KW-1133">Transmembrane helix</keyword>
<comment type="similarity">
    <text evidence="2">Belongs to the major facilitator superfamily. MFSD6 family.</text>
</comment>
<feature type="transmembrane region" description="Helical" evidence="6">
    <location>
        <begin position="21"/>
        <end position="38"/>
    </location>
</feature>
<dbReference type="PROSITE" id="PS51257">
    <property type="entry name" value="PROKAR_LIPOPROTEIN"/>
    <property type="match status" value="1"/>
</dbReference>
<accession>A0A6J1QI39</accession>
<dbReference type="Gene3D" id="1.20.1250.20">
    <property type="entry name" value="MFS general substrate transporter like domains"/>
    <property type="match status" value="1"/>
</dbReference>
<evidence type="ECO:0000259" key="7">
    <source>
        <dbReference type="Pfam" id="PF12832"/>
    </source>
</evidence>
<protein>
    <submittedName>
        <fullName evidence="9">Uncharacterized protein LOC112460848</fullName>
    </submittedName>
</protein>
<feature type="transmembrane region" description="Helical" evidence="6">
    <location>
        <begin position="164"/>
        <end position="182"/>
    </location>
</feature>
<feature type="domain" description="Major facilitator superfamily associated" evidence="7">
    <location>
        <begin position="8"/>
        <end position="256"/>
    </location>
</feature>
<evidence type="ECO:0000256" key="5">
    <source>
        <dbReference type="ARBA" id="ARBA00023136"/>
    </source>
</evidence>
<name>A0A6J1QI39_9HYME</name>
<organism evidence="8 9">
    <name type="scientific">Temnothorax curvispinosus</name>
    <dbReference type="NCBI Taxonomy" id="300111"/>
    <lineage>
        <taxon>Eukaryota</taxon>
        <taxon>Metazoa</taxon>
        <taxon>Ecdysozoa</taxon>
        <taxon>Arthropoda</taxon>
        <taxon>Hexapoda</taxon>
        <taxon>Insecta</taxon>
        <taxon>Pterygota</taxon>
        <taxon>Neoptera</taxon>
        <taxon>Endopterygota</taxon>
        <taxon>Hymenoptera</taxon>
        <taxon>Apocrita</taxon>
        <taxon>Aculeata</taxon>
        <taxon>Formicoidea</taxon>
        <taxon>Formicidae</taxon>
        <taxon>Myrmicinae</taxon>
        <taxon>Temnothorax</taxon>
    </lineage>
</organism>
<dbReference type="AlphaFoldDB" id="A0A6J1QI39"/>
<evidence type="ECO:0000256" key="4">
    <source>
        <dbReference type="ARBA" id="ARBA00022989"/>
    </source>
</evidence>
<dbReference type="GeneID" id="112460848"/>
<reference evidence="9" key="1">
    <citation type="submission" date="2025-08" db="UniProtKB">
        <authorList>
            <consortium name="RefSeq"/>
        </authorList>
    </citation>
    <scope>IDENTIFICATION</scope>
    <source>
        <tissue evidence="9">Whole body</tissue>
    </source>
</reference>
<evidence type="ECO:0000256" key="6">
    <source>
        <dbReference type="SAM" id="Phobius"/>
    </source>
</evidence>
<gene>
    <name evidence="9" type="primary">LOC112460848</name>
</gene>
<feature type="transmembrane region" description="Helical" evidence="6">
    <location>
        <begin position="226"/>
        <end position="247"/>
    </location>
</feature>
<feature type="transmembrane region" description="Helical" evidence="6">
    <location>
        <begin position="132"/>
        <end position="152"/>
    </location>
</feature>
<dbReference type="PANTHER" id="PTHR16172">
    <property type="entry name" value="MAJOR FACILITATOR SUPERFAMILY DOMAIN-CONTAINING PROTEIN 6-LIKE"/>
    <property type="match status" value="1"/>
</dbReference>
<sequence length="307" mass="34236">MRNGIRQGKQSKFGKQRLWATMGYGIAACLSGYMVDLWSQDEIHKNYTPMLILVLIFICVDFICCIKLQIPLEKGSATILKDVFTLLKSKSIIIFLCFVAFAGIQYTIKRNFLLWYLEDLAIATGYMNKVKLIEGLVIAAETFGGEVLFLFFSGKILQKFGYGYTFIFCFVCSSLRLALVSLSPTPWWIVPIELILQGPSYALCLATIIAYMNVVTPPGASATVQALAQGIYDGFGMSVGSLTGGILYKTFGGTITMRIFSVFAALSALTYFILYILYIKHKTPDSRNNVEWETPDDAHRHCVVAET</sequence>
<evidence type="ECO:0000313" key="9">
    <source>
        <dbReference type="RefSeq" id="XP_024881513.1"/>
    </source>
</evidence>
<dbReference type="InterPro" id="IPR024989">
    <property type="entry name" value="MFS_assoc_dom"/>
</dbReference>
<feature type="transmembrane region" description="Helical" evidence="6">
    <location>
        <begin position="194"/>
        <end position="214"/>
    </location>
</feature>
<evidence type="ECO:0000313" key="8">
    <source>
        <dbReference type="Proteomes" id="UP000504618"/>
    </source>
</evidence>
<dbReference type="PANTHER" id="PTHR16172:SF37">
    <property type="entry name" value="RE36877P"/>
    <property type="match status" value="1"/>
</dbReference>
<dbReference type="OrthoDB" id="10029266at2759"/>
<dbReference type="Pfam" id="PF12832">
    <property type="entry name" value="MFS_1_like"/>
    <property type="match status" value="1"/>
</dbReference>
<evidence type="ECO:0000256" key="3">
    <source>
        <dbReference type="ARBA" id="ARBA00022692"/>
    </source>
</evidence>
<keyword evidence="8" id="KW-1185">Reference proteome</keyword>
<feature type="transmembrane region" description="Helical" evidence="6">
    <location>
        <begin position="91"/>
        <end position="108"/>
    </location>
</feature>
<comment type="subcellular location">
    <subcellularLocation>
        <location evidence="1">Membrane</location>
        <topology evidence="1">Multi-pass membrane protein</topology>
    </subcellularLocation>
</comment>
<dbReference type="GO" id="GO:0016020">
    <property type="term" value="C:membrane"/>
    <property type="evidence" value="ECO:0007669"/>
    <property type="project" value="UniProtKB-SubCell"/>
</dbReference>
<evidence type="ECO:0000256" key="2">
    <source>
        <dbReference type="ARBA" id="ARBA00005241"/>
    </source>
</evidence>
<feature type="transmembrane region" description="Helical" evidence="6">
    <location>
        <begin position="259"/>
        <end position="278"/>
    </location>
</feature>